<gene>
    <name evidence="1" type="ORF">I79_023413</name>
</gene>
<dbReference type="EMBL" id="JH002878">
    <property type="protein sequence ID" value="EGW12476.1"/>
    <property type="molecule type" value="Genomic_DNA"/>
</dbReference>
<reference evidence="2" key="1">
    <citation type="journal article" date="2011" name="Nat. Biotechnol.">
        <title>The genomic sequence of the Chinese hamster ovary (CHO)-K1 cell line.</title>
        <authorList>
            <person name="Xu X."/>
            <person name="Nagarajan H."/>
            <person name="Lewis N.E."/>
            <person name="Pan S."/>
            <person name="Cai Z."/>
            <person name="Liu X."/>
            <person name="Chen W."/>
            <person name="Xie M."/>
            <person name="Wang W."/>
            <person name="Hammond S."/>
            <person name="Andersen M.R."/>
            <person name="Neff N."/>
            <person name="Passarelli B."/>
            <person name="Koh W."/>
            <person name="Fan H.C."/>
            <person name="Wang J."/>
            <person name="Gui Y."/>
            <person name="Lee K.H."/>
            <person name="Betenbaugh M.J."/>
            <person name="Quake S.R."/>
            <person name="Famili I."/>
            <person name="Palsson B.O."/>
            <person name="Wang J."/>
        </authorList>
    </citation>
    <scope>NUCLEOTIDE SEQUENCE [LARGE SCALE GENOMIC DNA]</scope>
    <source>
        <strain evidence="2">CHO K1 cell line</strain>
    </source>
</reference>
<evidence type="ECO:0000313" key="2">
    <source>
        <dbReference type="Proteomes" id="UP000001075"/>
    </source>
</evidence>
<evidence type="ECO:0000313" key="1">
    <source>
        <dbReference type="EMBL" id="EGW12476.1"/>
    </source>
</evidence>
<dbReference type="InParanoid" id="G3IHV8"/>
<organism evidence="1 2">
    <name type="scientific">Cricetulus griseus</name>
    <name type="common">Chinese hamster</name>
    <name type="synonym">Cricetulus barabensis griseus</name>
    <dbReference type="NCBI Taxonomy" id="10029"/>
    <lineage>
        <taxon>Eukaryota</taxon>
        <taxon>Metazoa</taxon>
        <taxon>Chordata</taxon>
        <taxon>Craniata</taxon>
        <taxon>Vertebrata</taxon>
        <taxon>Euteleostomi</taxon>
        <taxon>Mammalia</taxon>
        <taxon>Eutheria</taxon>
        <taxon>Euarchontoglires</taxon>
        <taxon>Glires</taxon>
        <taxon>Rodentia</taxon>
        <taxon>Myomorpha</taxon>
        <taxon>Muroidea</taxon>
        <taxon>Cricetidae</taxon>
        <taxon>Cricetinae</taxon>
        <taxon>Cricetulus</taxon>
    </lineage>
</organism>
<sequence length="55" mass="5794">MTGELEGLGQDGMVTPLGVGWGGRLGESLQHDHADLFDTLNDGLRNASNGDCPLR</sequence>
<protein>
    <submittedName>
        <fullName evidence="1">Uncharacterized protein</fullName>
    </submittedName>
</protein>
<proteinExistence type="predicted"/>
<name>G3IHV8_CRIGR</name>
<accession>G3IHV8</accession>
<dbReference type="Proteomes" id="UP000001075">
    <property type="component" value="Unassembled WGS sequence"/>
</dbReference>
<dbReference type="AlphaFoldDB" id="G3IHV8"/>